<sequence length="76" mass="9197">MKQGWLFATRKNRTLFSNCKRRMENSLLLLQCFMAGVMLKKFSMKEPNRRSLFRKKNAIVKQWLKIRRGKYPNAMK</sequence>
<proteinExistence type="predicted"/>
<dbReference type="Proteomes" id="UP000220904">
    <property type="component" value="Unassembled WGS sequence"/>
</dbReference>
<dbReference type="EMBL" id="NOUV01000001">
    <property type="protein sequence ID" value="PDX88200.1"/>
    <property type="molecule type" value="Genomic_DNA"/>
</dbReference>
<comment type="caution">
    <text evidence="1">The sequence shown here is derived from an EMBL/GenBank/DDBJ whole genome shotgun (WGS) entry which is preliminary data.</text>
</comment>
<organism evidence="1 2">
    <name type="scientific">Faecalibacterium prausnitzii</name>
    <dbReference type="NCBI Taxonomy" id="853"/>
    <lineage>
        <taxon>Bacteria</taxon>
        <taxon>Bacillati</taxon>
        <taxon>Bacillota</taxon>
        <taxon>Clostridia</taxon>
        <taxon>Eubacteriales</taxon>
        <taxon>Oscillospiraceae</taxon>
        <taxon>Faecalibacterium</taxon>
    </lineage>
</organism>
<name>A0A2A7B9W5_9FIRM</name>
<evidence type="ECO:0000313" key="1">
    <source>
        <dbReference type="EMBL" id="PDX88200.1"/>
    </source>
</evidence>
<gene>
    <name evidence="1" type="ORF">CHR60_00130</name>
</gene>
<dbReference type="AlphaFoldDB" id="A0A2A7B9W5"/>
<accession>A0A2A7B9W5</accession>
<reference evidence="1 2" key="1">
    <citation type="journal article" date="2017" name="Front. Microbiol.">
        <title>New Insights into the Diversity of the Genus Faecalibacterium.</title>
        <authorList>
            <person name="Benevides L."/>
            <person name="Burman S."/>
            <person name="Martin R."/>
            <person name="Robert V."/>
            <person name="Thomas M."/>
            <person name="Miquel S."/>
            <person name="Chain F."/>
            <person name="Sokol H."/>
            <person name="Bermudez-Humaran L.G."/>
            <person name="Morrison M."/>
            <person name="Langella P."/>
            <person name="Azevedo V.A."/>
            <person name="Chatel J.M."/>
            <person name="Soares S."/>
        </authorList>
    </citation>
    <scope>NUCLEOTIDE SEQUENCE [LARGE SCALE GENOMIC DNA]</scope>
    <source>
        <strain evidence="1 2">AHMP21</strain>
    </source>
</reference>
<evidence type="ECO:0000313" key="2">
    <source>
        <dbReference type="Proteomes" id="UP000220904"/>
    </source>
</evidence>
<dbReference type="RefSeq" id="WP_097791179.1">
    <property type="nucleotide sequence ID" value="NZ_JAWPMD010000013.1"/>
</dbReference>
<protein>
    <submittedName>
        <fullName evidence="1">Uncharacterized protein</fullName>
    </submittedName>
</protein>